<evidence type="ECO:0000313" key="4">
    <source>
        <dbReference type="Proteomes" id="UP000241167"/>
    </source>
</evidence>
<dbReference type="AlphaFoldDB" id="A0A2P7QRB3"/>
<evidence type="ECO:0000259" key="2">
    <source>
        <dbReference type="Pfam" id="PF06904"/>
    </source>
</evidence>
<dbReference type="Pfam" id="PF06904">
    <property type="entry name" value="Extensin-like_C"/>
    <property type="match status" value="1"/>
</dbReference>
<dbReference type="InterPro" id="IPR009683">
    <property type="entry name" value="Extensin-like_C"/>
</dbReference>
<feature type="domain" description="Extensin-like C-terminal" evidence="2">
    <location>
        <begin position="62"/>
        <end position="242"/>
    </location>
</feature>
<organism evidence="3 4">
    <name type="scientific">Allosphingosinicella deserti</name>
    <dbReference type="NCBI Taxonomy" id="2116704"/>
    <lineage>
        <taxon>Bacteria</taxon>
        <taxon>Pseudomonadati</taxon>
        <taxon>Pseudomonadota</taxon>
        <taxon>Alphaproteobacteria</taxon>
        <taxon>Sphingomonadales</taxon>
        <taxon>Sphingomonadaceae</taxon>
        <taxon>Allosphingosinicella</taxon>
    </lineage>
</organism>
<dbReference type="EMBL" id="PXYI01000003">
    <property type="protein sequence ID" value="PSJ40516.1"/>
    <property type="molecule type" value="Genomic_DNA"/>
</dbReference>
<feature type="transmembrane region" description="Helical" evidence="1">
    <location>
        <begin position="6"/>
        <end position="26"/>
    </location>
</feature>
<gene>
    <name evidence="3" type="ORF">C7I55_09285</name>
</gene>
<dbReference type="OrthoDB" id="9809788at2"/>
<keyword evidence="1" id="KW-1133">Transmembrane helix</keyword>
<evidence type="ECO:0000256" key="1">
    <source>
        <dbReference type="SAM" id="Phobius"/>
    </source>
</evidence>
<proteinExistence type="predicted"/>
<sequence>MRILRWLKILLAVGLVGFAAMLLYGYGRNHPEDMPWTELDLAQPVGAFTGRKLVALREQPDRCRALLRRSGVEYTALAARDGAGQCGYRDGIRLNRAGALHISYRPAGLGTSCPVAAALALWEWHIVQEAALEHLGSQVAAIDHFGSYNCRRIYGRAQGNWSEHSTANAIDVAGFRLADGRRITVIRDWNDTGAKGRFLHAVRDGACDLFATVLSPDYNASHRDHLHLDQAARGKMGWRGCR</sequence>
<accession>A0A2P7QRB3</accession>
<dbReference type="RefSeq" id="WP_106512668.1">
    <property type="nucleotide sequence ID" value="NZ_PXYI01000003.1"/>
</dbReference>
<keyword evidence="4" id="KW-1185">Reference proteome</keyword>
<comment type="caution">
    <text evidence="3">The sequence shown here is derived from an EMBL/GenBank/DDBJ whole genome shotgun (WGS) entry which is preliminary data.</text>
</comment>
<keyword evidence="1" id="KW-0812">Transmembrane</keyword>
<evidence type="ECO:0000313" key="3">
    <source>
        <dbReference type="EMBL" id="PSJ40516.1"/>
    </source>
</evidence>
<reference evidence="3 4" key="1">
    <citation type="submission" date="2018-03" db="EMBL/GenBank/DDBJ databases">
        <title>The draft genome of Sphingosinicella sp. GL-C-18.</title>
        <authorList>
            <person name="Liu L."/>
            <person name="Li L."/>
            <person name="Liang L."/>
            <person name="Zhang X."/>
            <person name="Wang T."/>
        </authorList>
    </citation>
    <scope>NUCLEOTIDE SEQUENCE [LARGE SCALE GENOMIC DNA]</scope>
    <source>
        <strain evidence="3 4">GL-C-18</strain>
    </source>
</reference>
<protein>
    <submittedName>
        <fullName evidence="3">Extensin</fullName>
    </submittedName>
</protein>
<keyword evidence="1" id="KW-0472">Membrane</keyword>
<dbReference type="Proteomes" id="UP000241167">
    <property type="component" value="Unassembled WGS sequence"/>
</dbReference>
<name>A0A2P7QRB3_9SPHN</name>